<sequence length="96" mass="11520">MEQIKSTKIISAERKENPRLTKKQTIANYSITFIEDKNRLKIYYIAIIELYNNGMIECEEIKRVTFSKCNSINTQHFKYDDLPNRYKCALQEFFQI</sequence>
<proteinExistence type="predicted"/>
<evidence type="ECO:0000313" key="1">
    <source>
        <dbReference type="EMBL" id="DAD98568.1"/>
    </source>
</evidence>
<organism evidence="1">
    <name type="scientific">Siphoviridae sp. ctTnV63</name>
    <dbReference type="NCBI Taxonomy" id="2825523"/>
    <lineage>
        <taxon>Viruses</taxon>
        <taxon>Duplodnaviria</taxon>
        <taxon>Heunggongvirae</taxon>
        <taxon>Uroviricota</taxon>
        <taxon>Caudoviricetes</taxon>
    </lineage>
</organism>
<accession>A0A8S5NWG6</accession>
<name>A0A8S5NWG6_9CAUD</name>
<protein>
    <submittedName>
        <fullName evidence="1">Uncharacterized protein</fullName>
    </submittedName>
</protein>
<dbReference type="EMBL" id="BK015264">
    <property type="protein sequence ID" value="DAD98568.1"/>
    <property type="molecule type" value="Genomic_DNA"/>
</dbReference>
<reference evidence="1" key="1">
    <citation type="journal article" date="2021" name="Proc. Natl. Acad. Sci. U.S.A.">
        <title>A Catalog of Tens of Thousands of Viruses from Human Metagenomes Reveals Hidden Associations with Chronic Diseases.</title>
        <authorList>
            <person name="Tisza M.J."/>
            <person name="Buck C.B."/>
        </authorList>
    </citation>
    <scope>NUCLEOTIDE SEQUENCE</scope>
    <source>
        <strain evidence="1">CtTnV63</strain>
    </source>
</reference>